<proteinExistence type="predicted"/>
<evidence type="ECO:0008006" key="3">
    <source>
        <dbReference type="Google" id="ProtNLM"/>
    </source>
</evidence>
<evidence type="ECO:0000313" key="1">
    <source>
        <dbReference type="EMBL" id="RJG21720.1"/>
    </source>
</evidence>
<dbReference type="AlphaFoldDB" id="A0A3A3GD60"/>
<dbReference type="RefSeq" id="WP_119795291.1">
    <property type="nucleotide sequence ID" value="NZ_QYZD01000021.1"/>
</dbReference>
<accession>A0A3A3GD60</accession>
<name>A0A3A3GD60_PANTH</name>
<evidence type="ECO:0000313" key="2">
    <source>
        <dbReference type="Proteomes" id="UP000266177"/>
    </source>
</evidence>
<protein>
    <recommendedName>
        <fullName evidence="3">DUF4901 domain-containing protein</fullName>
    </recommendedName>
</protein>
<dbReference type="OrthoDB" id="2431483at2"/>
<gene>
    <name evidence="1" type="ORF">DQX05_20130</name>
</gene>
<sequence length="423" mass="48577">MDKRIKEWIDSAQLKFGLDNYDLHSHQLYRKVTLLNETNYFLSMEWFPSHITEWEEDSNPEGTAVITVNLHTRQYISVIFVGGKSLATGRPFQQAGLNEVIRWIEAEAGIAYGKQFCLDKEQEGEYHFTECIDGVPLSPGGRAELQFDTEGKLTFYSVYGTFPDRSLLQEADYTLTLEAVELLARKQLKLLELPLLEERRIIPVYGLEEIYIANDGVTAIPFEINRGAAMSVNIEKLMTWEQPTTEPEPLERIEIVLHETVTLEQAESREPHPESLPITEAEQAKCIDAVEAALPQLYPQDSGQWILKSLQRERGYIQAILRQSTPSNRIFQRKLLLFIDPHRYKVINYMDNAPLLSMFDEFQLEEKVAVSHEEAFDKLKGRLELTPVYVYDPQRNKYLLCGKLDCHYGVKAANGDVVELNSL</sequence>
<comment type="caution">
    <text evidence="1">The sequence shown here is derived from an EMBL/GenBank/DDBJ whole genome shotgun (WGS) entry which is preliminary data.</text>
</comment>
<organism evidence="1 2">
    <name type="scientific">Paenibacillus thiaminolyticus</name>
    <name type="common">Bacillus thiaminolyticus</name>
    <dbReference type="NCBI Taxonomy" id="49283"/>
    <lineage>
        <taxon>Bacteria</taxon>
        <taxon>Bacillati</taxon>
        <taxon>Bacillota</taxon>
        <taxon>Bacilli</taxon>
        <taxon>Bacillales</taxon>
        <taxon>Paenibacillaceae</taxon>
        <taxon>Paenibacillus</taxon>
    </lineage>
</organism>
<dbReference type="EMBL" id="QYZD01000021">
    <property type="protein sequence ID" value="RJG21720.1"/>
    <property type="molecule type" value="Genomic_DNA"/>
</dbReference>
<reference evidence="1 2" key="1">
    <citation type="submission" date="2018-09" db="EMBL/GenBank/DDBJ databases">
        <title>Paenibacillus SK2017-BO5.</title>
        <authorList>
            <person name="Piskunova J.V."/>
            <person name="Dubiley S.A."/>
            <person name="Severinov K.V."/>
        </authorList>
    </citation>
    <scope>NUCLEOTIDE SEQUENCE [LARGE SCALE GENOMIC DNA]</scope>
    <source>
        <strain evidence="1 2">BO5</strain>
    </source>
</reference>
<dbReference type="Proteomes" id="UP000266177">
    <property type="component" value="Unassembled WGS sequence"/>
</dbReference>